<sequence length="396" mass="43936">MLTSSWQGALPCQRARHGVQSLELKQKVRAAQLSVLSKYGVLADFSALEETQLDSALRGTIPAGTAQDMTFASWCDQLLGQGIRLPVARFDESVAGQTRISNLAAGSELAKSIKSRERQLLTVIKAAQQELADLKQLQRYGASAEQEPGFARALHHWYRETTAPLHRILWEIKEIEGAIFDYPGQLNRNYRQQIVEVILTALNSLESFGIWTDVVLRDGSLRAPAAPPITMRHSQPLEDETGGAECFDFVVEGLQADVLEVVNEFLNPGQMLPPISKDARFNCNVSVSVSRRNPLSEDELFHLSCFLHKLFEAMARSGDHRPRGTLREKVILCILLSFTAPCTPTRARLPEMLCLQDIVSSEYGAPPSDGKSTDLNISAGRIVEHLIRVLRAQNHC</sequence>
<accession>B3G228</accession>
<organism evidence="1">
    <name type="scientific">Pseudomonas aeruginosa</name>
    <dbReference type="NCBI Taxonomy" id="287"/>
    <lineage>
        <taxon>Bacteria</taxon>
        <taxon>Pseudomonadati</taxon>
        <taxon>Pseudomonadota</taxon>
        <taxon>Gammaproteobacteria</taxon>
        <taxon>Pseudomonadales</taxon>
        <taxon>Pseudomonadaceae</taxon>
        <taxon>Pseudomonas</taxon>
    </lineage>
</organism>
<proteinExistence type="predicted"/>
<evidence type="ECO:0000313" key="1">
    <source>
        <dbReference type="EMBL" id="ACD39090.1"/>
    </source>
</evidence>
<dbReference type="AlphaFoldDB" id="B3G228"/>
<name>B3G228_PSEAI</name>
<gene>
    <name evidence="1" type="ORF">PACL_0302</name>
</gene>
<reference evidence="1" key="1">
    <citation type="journal article" date="2008" name="Genomics">
        <title>Large-insert genome analysis technology detects structural variation in Pseudomonas aeruginosa clinical strains from cystic fibrosis patients.</title>
        <authorList>
            <person name="Hayden H.S."/>
            <person name="Gillett W."/>
            <person name="Saenphimmachak C."/>
            <person name="Lim R."/>
            <person name="Zhou Y."/>
            <person name="Jacobs M.A."/>
            <person name="Chang J."/>
            <person name="Rohmer L."/>
            <person name="D'Argenio D.A."/>
            <person name="Palmieri A."/>
            <person name="Levy R."/>
            <person name="Haugen E."/>
            <person name="Wong G.K."/>
            <person name="Brittnacher M.J."/>
            <person name="Burns J.L."/>
            <person name="Miller S.I."/>
            <person name="Olson M.V."/>
            <person name="Kaul R."/>
        </authorList>
    </citation>
    <scope>NUCLEOTIDE SEQUENCE</scope>
    <source>
        <strain evidence="1">PACS171b</strain>
    </source>
</reference>
<protein>
    <submittedName>
        <fullName evidence="1">Uncharacterized protein</fullName>
    </submittedName>
</protein>
<dbReference type="EMBL" id="EU595747">
    <property type="protein sequence ID" value="ACD39090.1"/>
    <property type="molecule type" value="Genomic_DNA"/>
</dbReference>